<reference evidence="3 4" key="1">
    <citation type="submission" date="2020-08" db="EMBL/GenBank/DDBJ databases">
        <title>Polaribacter sp. L12M9 isolated from gut of the Korean scallop.</title>
        <authorList>
            <person name="Jeong Y.S."/>
        </authorList>
    </citation>
    <scope>NUCLEOTIDE SEQUENCE [LARGE SCALE GENOMIC DNA]</scope>
    <source>
        <strain evidence="3 4">L12M9</strain>
    </source>
</reference>
<dbReference type="InterPro" id="IPR051534">
    <property type="entry name" value="CBASS_pafABC_assoc_protein"/>
</dbReference>
<dbReference type="KEGG" id="ppec:H9W90_10355"/>
<dbReference type="Proteomes" id="UP000515808">
    <property type="component" value="Chromosome"/>
</dbReference>
<dbReference type="InterPro" id="IPR057727">
    <property type="entry name" value="WCX_dom"/>
</dbReference>
<keyword evidence="4" id="KW-1185">Reference proteome</keyword>
<dbReference type="PANTHER" id="PTHR34580:SF9">
    <property type="entry name" value="SLL5097 PROTEIN"/>
    <property type="match status" value="1"/>
</dbReference>
<dbReference type="PANTHER" id="PTHR34580">
    <property type="match status" value="1"/>
</dbReference>
<feature type="domain" description="WCX" evidence="2">
    <location>
        <begin position="254"/>
        <end position="337"/>
    </location>
</feature>
<evidence type="ECO:0000259" key="1">
    <source>
        <dbReference type="Pfam" id="PF13280"/>
    </source>
</evidence>
<dbReference type="InterPro" id="IPR026881">
    <property type="entry name" value="WYL_dom"/>
</dbReference>
<protein>
    <submittedName>
        <fullName evidence="3">WYL domain-containing protein</fullName>
    </submittedName>
</protein>
<evidence type="ECO:0000313" key="4">
    <source>
        <dbReference type="Proteomes" id="UP000515808"/>
    </source>
</evidence>
<feature type="domain" description="WYL" evidence="1">
    <location>
        <begin position="156"/>
        <end position="222"/>
    </location>
</feature>
<name>A0A7G9L7J9_9FLAO</name>
<evidence type="ECO:0000259" key="2">
    <source>
        <dbReference type="Pfam" id="PF25583"/>
    </source>
</evidence>
<dbReference type="EMBL" id="CP060695">
    <property type="protein sequence ID" value="QNM84598.1"/>
    <property type="molecule type" value="Genomic_DNA"/>
</dbReference>
<sequence>MSTNKNAILRYQTLDKCFRNPGKRYFINDLIEECNEALFDYDPSNSGIQKRQIYDDILFMKDSKGYNAPIEEIKEGRSVYRRYSDLSFSINNQPINESEASQLKEALMTLNRFKGMPQFEWVNDLSTRLESSFGLLTSEEPVIGFENNPYVSGLEYISELYRAIIYKTPLKIVSKSFTKNNTEEYELHPYYLKQYNNRWFVFGYNVSEGKVFKKALDRIESINELKIEFINSDINFEEYFEDAIGVTLKESQKPQKVKIRVSKDLWPYVQTKPIHESQSSGNKENLKTLEKGYIDITLKVILNYELESKILERGEGFEVLEPLELRCKIAQRIKTLAKKYV</sequence>
<gene>
    <name evidence="3" type="ORF">H9W90_10355</name>
</gene>
<dbReference type="AlphaFoldDB" id="A0A7G9L7J9"/>
<proteinExistence type="predicted"/>
<dbReference type="Pfam" id="PF13280">
    <property type="entry name" value="WYL"/>
    <property type="match status" value="1"/>
</dbReference>
<evidence type="ECO:0000313" key="3">
    <source>
        <dbReference type="EMBL" id="QNM84598.1"/>
    </source>
</evidence>
<accession>A0A7G9L7J9</accession>
<organism evidence="3 4">
    <name type="scientific">Polaribacter pectinis</name>
    <dbReference type="NCBI Taxonomy" id="2738844"/>
    <lineage>
        <taxon>Bacteria</taxon>
        <taxon>Pseudomonadati</taxon>
        <taxon>Bacteroidota</taxon>
        <taxon>Flavobacteriia</taxon>
        <taxon>Flavobacteriales</taxon>
        <taxon>Flavobacteriaceae</taxon>
    </lineage>
</organism>
<dbReference type="PROSITE" id="PS52050">
    <property type="entry name" value="WYL"/>
    <property type="match status" value="1"/>
</dbReference>
<dbReference type="RefSeq" id="WP_187481527.1">
    <property type="nucleotide sequence ID" value="NZ_CP060695.1"/>
</dbReference>
<dbReference type="Pfam" id="PF25583">
    <property type="entry name" value="WCX"/>
    <property type="match status" value="1"/>
</dbReference>